<evidence type="ECO:0000313" key="2">
    <source>
        <dbReference type="Proteomes" id="UP001055811"/>
    </source>
</evidence>
<comment type="caution">
    <text evidence="1">The sequence shown here is derived from an EMBL/GenBank/DDBJ whole genome shotgun (WGS) entry which is preliminary data.</text>
</comment>
<evidence type="ECO:0000313" key="1">
    <source>
        <dbReference type="EMBL" id="KAI3791274.1"/>
    </source>
</evidence>
<gene>
    <name evidence="1" type="ORF">L2E82_04993</name>
</gene>
<proteinExistence type="predicted"/>
<sequence length="73" mass="8722">MINCSYPFTPTTLLHLCPFALIRLPPKSKHALRFLHSVIVKATGNRTGTINHNRRLLLRQWILRFSKHNWRRY</sequence>
<protein>
    <submittedName>
        <fullName evidence="1">Uncharacterized protein</fullName>
    </submittedName>
</protein>
<keyword evidence="2" id="KW-1185">Reference proteome</keyword>
<organism evidence="1 2">
    <name type="scientific">Cichorium intybus</name>
    <name type="common">Chicory</name>
    <dbReference type="NCBI Taxonomy" id="13427"/>
    <lineage>
        <taxon>Eukaryota</taxon>
        <taxon>Viridiplantae</taxon>
        <taxon>Streptophyta</taxon>
        <taxon>Embryophyta</taxon>
        <taxon>Tracheophyta</taxon>
        <taxon>Spermatophyta</taxon>
        <taxon>Magnoliopsida</taxon>
        <taxon>eudicotyledons</taxon>
        <taxon>Gunneridae</taxon>
        <taxon>Pentapetalae</taxon>
        <taxon>asterids</taxon>
        <taxon>campanulids</taxon>
        <taxon>Asterales</taxon>
        <taxon>Asteraceae</taxon>
        <taxon>Cichorioideae</taxon>
        <taxon>Cichorieae</taxon>
        <taxon>Cichoriinae</taxon>
        <taxon>Cichorium</taxon>
    </lineage>
</organism>
<name>A0ACB9H5Y0_CICIN</name>
<reference evidence="2" key="1">
    <citation type="journal article" date="2022" name="Mol. Ecol. Resour.">
        <title>The genomes of chicory, endive, great burdock and yacon provide insights into Asteraceae palaeo-polyploidization history and plant inulin production.</title>
        <authorList>
            <person name="Fan W."/>
            <person name="Wang S."/>
            <person name="Wang H."/>
            <person name="Wang A."/>
            <person name="Jiang F."/>
            <person name="Liu H."/>
            <person name="Zhao H."/>
            <person name="Xu D."/>
            <person name="Zhang Y."/>
        </authorList>
    </citation>
    <scope>NUCLEOTIDE SEQUENCE [LARGE SCALE GENOMIC DNA]</scope>
    <source>
        <strain evidence="2">cv. Punajuju</strain>
    </source>
</reference>
<dbReference type="Proteomes" id="UP001055811">
    <property type="component" value="Linkage Group LG01"/>
</dbReference>
<accession>A0ACB9H5Y0</accession>
<reference evidence="1 2" key="2">
    <citation type="journal article" date="2022" name="Mol. Ecol. Resour.">
        <title>The genomes of chicory, endive, great burdock and yacon provide insights into Asteraceae paleo-polyploidization history and plant inulin production.</title>
        <authorList>
            <person name="Fan W."/>
            <person name="Wang S."/>
            <person name="Wang H."/>
            <person name="Wang A."/>
            <person name="Jiang F."/>
            <person name="Liu H."/>
            <person name="Zhao H."/>
            <person name="Xu D."/>
            <person name="Zhang Y."/>
        </authorList>
    </citation>
    <scope>NUCLEOTIDE SEQUENCE [LARGE SCALE GENOMIC DNA]</scope>
    <source>
        <strain evidence="2">cv. Punajuju</strain>
        <tissue evidence="1">Leaves</tissue>
    </source>
</reference>
<dbReference type="EMBL" id="CM042009">
    <property type="protein sequence ID" value="KAI3791274.1"/>
    <property type="molecule type" value="Genomic_DNA"/>
</dbReference>